<organism evidence="1">
    <name type="scientific">uncultured Mycobacteriales bacterium</name>
    <dbReference type="NCBI Taxonomy" id="581187"/>
    <lineage>
        <taxon>Bacteria</taxon>
        <taxon>Bacillati</taxon>
        <taxon>Actinomycetota</taxon>
        <taxon>Actinomycetes</taxon>
        <taxon>Mycobacteriales</taxon>
        <taxon>environmental samples</taxon>
    </lineage>
</organism>
<proteinExistence type="predicted"/>
<dbReference type="Pfam" id="PF03663">
    <property type="entry name" value="Glyco_hydro_76"/>
    <property type="match status" value="1"/>
</dbReference>
<dbReference type="GO" id="GO:0005975">
    <property type="term" value="P:carbohydrate metabolic process"/>
    <property type="evidence" value="ECO:0007669"/>
    <property type="project" value="InterPro"/>
</dbReference>
<gene>
    <name evidence="1" type="ORF">AVDCRST_MAG41-621</name>
</gene>
<reference evidence="1" key="1">
    <citation type="submission" date="2020-02" db="EMBL/GenBank/DDBJ databases">
        <authorList>
            <person name="Meier V. D."/>
        </authorList>
    </citation>
    <scope>NUCLEOTIDE SEQUENCE</scope>
    <source>
        <strain evidence="1">AVDCRST_MAG41</strain>
    </source>
</reference>
<accession>A0A6J4HFQ9</accession>
<evidence type="ECO:0000313" key="1">
    <source>
        <dbReference type="EMBL" id="CAA9223473.1"/>
    </source>
</evidence>
<dbReference type="PANTHER" id="PTHR47791:SF3">
    <property type="entry name" value="MEIOTICALLY UP-REGULATED GENE 191 PROTEIN"/>
    <property type="match status" value="1"/>
</dbReference>
<dbReference type="EMBL" id="CADCTP010000063">
    <property type="protein sequence ID" value="CAA9223473.1"/>
    <property type="molecule type" value="Genomic_DNA"/>
</dbReference>
<sequence>MSWERAADAAQGVLARSFWSRSHRLYRATPGRRPLPFLLRWDYWIQAQALDATVDAVARTGSTEVKQRAAAHVAGILRRNGNRIPNRYYDDMAWMALALLRADEVAGVDTRPLVAALWSDIRAAWDDEHGGLVWRRADPRPYTNTPANAPSAILAARLHRRHGDRADLDWARRISDWLHATLVDRDSGEVWDGIHPATDPGADRTLYTYNQGTVVGAEIELWRATGDRLHLDRARRTAGCALDRFADPYGGVFPSEGTGDRSVFKGILARYLGDLVHADPEPDGPVASRVRAALVAGGTPVAAAADHPVGVDWRHPGQGPLSLGSQVSAVLLLEALAGLEHPGVPGV</sequence>
<protein>
    <submittedName>
        <fullName evidence="1">GH76</fullName>
    </submittedName>
</protein>
<dbReference type="InterPro" id="IPR008928">
    <property type="entry name" value="6-hairpin_glycosidase_sf"/>
</dbReference>
<dbReference type="InterPro" id="IPR053169">
    <property type="entry name" value="MUG_Protein"/>
</dbReference>
<dbReference type="SUPFAM" id="SSF48208">
    <property type="entry name" value="Six-hairpin glycosidases"/>
    <property type="match status" value="1"/>
</dbReference>
<dbReference type="AlphaFoldDB" id="A0A6J4HFQ9"/>
<dbReference type="InterPro" id="IPR005198">
    <property type="entry name" value="Glyco_hydro_76"/>
</dbReference>
<dbReference type="Gene3D" id="1.50.10.20">
    <property type="match status" value="1"/>
</dbReference>
<name>A0A6J4HFQ9_9ACTN</name>
<dbReference type="PANTHER" id="PTHR47791">
    <property type="entry name" value="MEIOTICALLY UP-REGULATED GENE 191 PROTEIN"/>
    <property type="match status" value="1"/>
</dbReference>